<feature type="signal peptide" evidence="2">
    <location>
        <begin position="1"/>
        <end position="26"/>
    </location>
</feature>
<dbReference type="Pfam" id="PF01551">
    <property type="entry name" value="Peptidase_M23"/>
    <property type="match status" value="2"/>
</dbReference>
<feature type="chain" id="PRO_5013360872" description="M23ase beta-sheet core domain-containing protein" evidence="2">
    <location>
        <begin position="27"/>
        <end position="302"/>
    </location>
</feature>
<dbReference type="InterPro" id="IPR050570">
    <property type="entry name" value="Cell_wall_metabolism_enzyme"/>
</dbReference>
<name>A0A1Q2CKV8_9ACTN</name>
<dbReference type="STRING" id="1332264.BW730_03610"/>
<keyword evidence="1 2" id="KW-0732">Signal</keyword>
<dbReference type="SUPFAM" id="SSF51261">
    <property type="entry name" value="Duplicated hybrid motif"/>
    <property type="match status" value="2"/>
</dbReference>
<dbReference type="GO" id="GO:0004222">
    <property type="term" value="F:metalloendopeptidase activity"/>
    <property type="evidence" value="ECO:0007669"/>
    <property type="project" value="TreeGrafter"/>
</dbReference>
<evidence type="ECO:0000256" key="1">
    <source>
        <dbReference type="ARBA" id="ARBA00022729"/>
    </source>
</evidence>
<dbReference type="CDD" id="cd12797">
    <property type="entry name" value="M23_peptidase"/>
    <property type="match status" value="2"/>
</dbReference>
<evidence type="ECO:0000259" key="3">
    <source>
        <dbReference type="Pfam" id="PF01551"/>
    </source>
</evidence>
<reference evidence="5" key="1">
    <citation type="submission" date="2017-02" db="EMBL/GenBank/DDBJ databases">
        <title>Tessaracoccus aquaemaris sp. nov., isolated from the intestine of a Korean rockfish, Sebastes schlegelii, in a marine aquaculture pond.</title>
        <authorList>
            <person name="Tak E.J."/>
            <person name="Bae J.-W."/>
        </authorList>
    </citation>
    <scope>NUCLEOTIDE SEQUENCE [LARGE SCALE GENOMIC DNA]</scope>
    <source>
        <strain evidence="5">NSG39</strain>
    </source>
</reference>
<dbReference type="KEGG" id="tes:BW730_03610"/>
<evidence type="ECO:0000256" key="2">
    <source>
        <dbReference type="SAM" id="SignalP"/>
    </source>
</evidence>
<dbReference type="PANTHER" id="PTHR21666">
    <property type="entry name" value="PEPTIDASE-RELATED"/>
    <property type="match status" value="1"/>
</dbReference>
<keyword evidence="5" id="KW-1185">Reference proteome</keyword>
<dbReference type="InterPro" id="IPR011055">
    <property type="entry name" value="Dup_hybrid_motif"/>
</dbReference>
<dbReference type="Gene3D" id="2.70.70.10">
    <property type="entry name" value="Glucose Permease (Domain IIA)"/>
    <property type="match status" value="2"/>
</dbReference>
<dbReference type="OrthoDB" id="1099523at2"/>
<evidence type="ECO:0000313" key="5">
    <source>
        <dbReference type="Proteomes" id="UP000188145"/>
    </source>
</evidence>
<sequence length="302" mass="31032">MRTTVRLSLILVASLLLVWPASPASAQGLVLTPPVAGGVARGFDDVGRFEAGHRGVDLRGSPGETVRSAAVGVVQFAGLVAGVPTVSVDHGNGWRTTYQPVVAAVAKGDRVDAGQPLGMLTSGHCSAGCLHWGLTDGTRYADPLSFLAAPPVRLVPHGTQPAPPPRIAEATLPAARLGGLPVAGRSSSPFGMRRHPITGVWKLHDGTDIAAPCGTPIVAPSAGTVTRAYYNPAYGWRVFLDHGGGLVTAYNHLPSVSVAVGQRIEAGGRIGAVGTTGLSTGCHLHWMAWRGGRLVDPLTLGG</sequence>
<dbReference type="Proteomes" id="UP000188145">
    <property type="component" value="Chromosome"/>
</dbReference>
<protein>
    <recommendedName>
        <fullName evidence="3">M23ase beta-sheet core domain-containing protein</fullName>
    </recommendedName>
</protein>
<dbReference type="RefSeq" id="WP_077685056.1">
    <property type="nucleotide sequence ID" value="NZ_CP019606.1"/>
</dbReference>
<feature type="domain" description="M23ase beta-sheet core" evidence="3">
    <location>
        <begin position="52"/>
        <end position="143"/>
    </location>
</feature>
<evidence type="ECO:0000313" key="4">
    <source>
        <dbReference type="EMBL" id="AQP46748.1"/>
    </source>
</evidence>
<dbReference type="AlphaFoldDB" id="A0A1Q2CKV8"/>
<dbReference type="EMBL" id="CP019606">
    <property type="protein sequence ID" value="AQP46748.1"/>
    <property type="molecule type" value="Genomic_DNA"/>
</dbReference>
<gene>
    <name evidence="4" type="ORF">BW730_03610</name>
</gene>
<accession>A0A1Q2CKV8</accession>
<proteinExistence type="predicted"/>
<organism evidence="4 5">
    <name type="scientific">Tessaracoccus aquimaris</name>
    <dbReference type="NCBI Taxonomy" id="1332264"/>
    <lineage>
        <taxon>Bacteria</taxon>
        <taxon>Bacillati</taxon>
        <taxon>Actinomycetota</taxon>
        <taxon>Actinomycetes</taxon>
        <taxon>Propionibacteriales</taxon>
        <taxon>Propionibacteriaceae</taxon>
        <taxon>Tessaracoccus</taxon>
    </lineage>
</organism>
<feature type="domain" description="M23ase beta-sheet core" evidence="3">
    <location>
        <begin position="203"/>
        <end position="297"/>
    </location>
</feature>
<dbReference type="PANTHER" id="PTHR21666:SF289">
    <property type="entry name" value="L-ALA--D-GLU ENDOPEPTIDASE"/>
    <property type="match status" value="1"/>
</dbReference>
<dbReference type="InterPro" id="IPR016047">
    <property type="entry name" value="M23ase_b-sheet_dom"/>
</dbReference>